<dbReference type="InterPro" id="IPR051783">
    <property type="entry name" value="NAD(P)-dependent_oxidoreduct"/>
</dbReference>
<dbReference type="SUPFAM" id="SSF51735">
    <property type="entry name" value="NAD(P)-binding Rossmann-fold domains"/>
    <property type="match status" value="1"/>
</dbReference>
<dbReference type="GO" id="GO:0004029">
    <property type="term" value="F:aldehyde dehydrogenase (NAD+) activity"/>
    <property type="evidence" value="ECO:0007669"/>
    <property type="project" value="TreeGrafter"/>
</dbReference>
<reference evidence="2 3" key="1">
    <citation type="submission" date="2020-05" db="EMBL/GenBank/DDBJ databases">
        <authorList>
            <person name="Niu N."/>
        </authorList>
    </citation>
    <scope>NUCLEOTIDE SEQUENCE [LARGE SCALE GENOMIC DNA]</scope>
    <source>
        <strain evidence="2 3">3340-03</strain>
    </source>
</reference>
<dbReference type="EMBL" id="JABGBN010000007">
    <property type="protein sequence ID" value="NOL52169.1"/>
    <property type="molecule type" value="Genomic_DNA"/>
</dbReference>
<comment type="caution">
    <text evidence="2">The sequence shown here is derived from an EMBL/GenBank/DDBJ whole genome shotgun (WGS) entry which is preliminary data.</text>
</comment>
<dbReference type="GO" id="GO:0005737">
    <property type="term" value="C:cytoplasm"/>
    <property type="evidence" value="ECO:0007669"/>
    <property type="project" value="TreeGrafter"/>
</dbReference>
<dbReference type="RefSeq" id="WP_171680865.1">
    <property type="nucleotide sequence ID" value="NZ_JABGBN010000007.1"/>
</dbReference>
<evidence type="ECO:0000313" key="3">
    <source>
        <dbReference type="Proteomes" id="UP000537862"/>
    </source>
</evidence>
<evidence type="ECO:0000313" key="2">
    <source>
        <dbReference type="EMBL" id="NOL52169.1"/>
    </source>
</evidence>
<dbReference type="PANTHER" id="PTHR48079:SF6">
    <property type="entry name" value="NAD(P)-BINDING DOMAIN-CONTAINING PROTEIN-RELATED"/>
    <property type="match status" value="1"/>
</dbReference>
<dbReference type="AlphaFoldDB" id="A0A849P3D6"/>
<proteinExistence type="predicted"/>
<sequence length="257" mass="28906">MSSVLILGMGYLGSPLAYRLVTQGYKVQGTYAKSKPLLTHHNLQVDVFNITEPDALQNKQSWQIAKTWVCLLPPSCSSNYVQGLVEWIALAEQYQVEHIIYTSSISVFSDIEGVLDELSPTSPMSESAQKILAVEQAILNSHIPHKTILRLAGLFDKDRHPIYRLAQRTEIDNGQQVVNMVHRDDAVAALMHAVATPDGSRLRHIVHPQHPTREIFYRQQAQLLGVQLSPFTYAHVKGKIIQTRYDDFPIPRIGMST</sequence>
<organism evidence="2 3">
    <name type="scientific">Pelistega suis</name>
    <dbReference type="NCBI Taxonomy" id="1631957"/>
    <lineage>
        <taxon>Bacteria</taxon>
        <taxon>Pseudomonadati</taxon>
        <taxon>Pseudomonadota</taxon>
        <taxon>Betaproteobacteria</taxon>
        <taxon>Burkholderiales</taxon>
        <taxon>Alcaligenaceae</taxon>
        <taxon>Pelistega</taxon>
    </lineage>
</organism>
<dbReference type="Pfam" id="PF13460">
    <property type="entry name" value="NAD_binding_10"/>
    <property type="match status" value="1"/>
</dbReference>
<dbReference type="PANTHER" id="PTHR48079">
    <property type="entry name" value="PROTEIN YEEZ"/>
    <property type="match status" value="1"/>
</dbReference>
<gene>
    <name evidence="2" type="ORF">HKX39_08345</name>
</gene>
<evidence type="ECO:0000259" key="1">
    <source>
        <dbReference type="Pfam" id="PF13460"/>
    </source>
</evidence>
<dbReference type="InterPro" id="IPR036291">
    <property type="entry name" value="NAD(P)-bd_dom_sf"/>
</dbReference>
<keyword evidence="3" id="KW-1185">Reference proteome</keyword>
<protein>
    <submittedName>
        <fullName evidence="2">NAD(P)H-binding protein</fullName>
    </submittedName>
</protein>
<feature type="domain" description="NAD(P)-binding" evidence="1">
    <location>
        <begin position="10"/>
        <end position="194"/>
    </location>
</feature>
<dbReference type="Gene3D" id="3.40.50.720">
    <property type="entry name" value="NAD(P)-binding Rossmann-like Domain"/>
    <property type="match status" value="1"/>
</dbReference>
<name>A0A849P3D6_9BURK</name>
<dbReference type="InterPro" id="IPR016040">
    <property type="entry name" value="NAD(P)-bd_dom"/>
</dbReference>
<dbReference type="Proteomes" id="UP000537862">
    <property type="component" value="Unassembled WGS sequence"/>
</dbReference>
<accession>A0A849P3D6</accession>